<evidence type="ECO:0000256" key="2">
    <source>
        <dbReference type="ARBA" id="ARBA00011738"/>
    </source>
</evidence>
<gene>
    <name evidence="9" type="ORF">QY95_01845</name>
</gene>
<evidence type="ECO:0000259" key="8">
    <source>
        <dbReference type="Pfam" id="PF01636"/>
    </source>
</evidence>
<evidence type="ECO:0000256" key="6">
    <source>
        <dbReference type="ARBA" id="ARBA00022777"/>
    </source>
</evidence>
<evidence type="ECO:0000256" key="7">
    <source>
        <dbReference type="ARBA" id="ARBA00022840"/>
    </source>
</evidence>
<dbReference type="SUPFAM" id="SSF56112">
    <property type="entry name" value="Protein kinase-like (PK-like)"/>
    <property type="match status" value="1"/>
</dbReference>
<accession>A0A0F5I500</accession>
<evidence type="ECO:0000256" key="5">
    <source>
        <dbReference type="ARBA" id="ARBA00022741"/>
    </source>
</evidence>
<comment type="subunit">
    <text evidence="2">Homodimer.</text>
</comment>
<dbReference type="PANTHER" id="PTHR34273:SF2">
    <property type="entry name" value="METHYLTHIORIBOSE KINASE"/>
    <property type="match status" value="1"/>
</dbReference>
<dbReference type="InterPro" id="IPR011009">
    <property type="entry name" value="Kinase-like_dom_sf"/>
</dbReference>
<evidence type="ECO:0000256" key="4">
    <source>
        <dbReference type="ARBA" id="ARBA00022679"/>
    </source>
</evidence>
<dbReference type="GO" id="GO:0005524">
    <property type="term" value="F:ATP binding"/>
    <property type="evidence" value="ECO:0007669"/>
    <property type="project" value="UniProtKB-KW"/>
</dbReference>
<keyword evidence="10" id="KW-1185">Reference proteome</keyword>
<keyword evidence="4" id="KW-0808">Transferase</keyword>
<dbReference type="PIRSF" id="PIRSF031134">
    <property type="entry name" value="MTRK"/>
    <property type="match status" value="1"/>
</dbReference>
<dbReference type="NCBIfam" id="TIGR01767">
    <property type="entry name" value="MTRK"/>
    <property type="match status" value="1"/>
</dbReference>
<dbReference type="EC" id="2.7.1.100" evidence="3"/>
<organism evidence="9 10">
    <name type="scientific">Bacillus thermotolerans</name>
    <name type="common">Quasibacillus thermotolerans</name>
    <dbReference type="NCBI Taxonomy" id="1221996"/>
    <lineage>
        <taxon>Bacteria</taxon>
        <taxon>Bacillati</taxon>
        <taxon>Bacillota</taxon>
        <taxon>Bacilli</taxon>
        <taxon>Bacillales</taxon>
        <taxon>Bacillaceae</taxon>
        <taxon>Bacillus</taxon>
    </lineage>
</organism>
<name>A0A0F5I500_BACTR</name>
<dbReference type="Pfam" id="PF01636">
    <property type="entry name" value="APH"/>
    <property type="match status" value="1"/>
</dbReference>
<evidence type="ECO:0000313" key="10">
    <source>
        <dbReference type="Proteomes" id="UP000031563"/>
    </source>
</evidence>
<evidence type="ECO:0000256" key="1">
    <source>
        <dbReference type="ARBA" id="ARBA00010165"/>
    </source>
</evidence>
<evidence type="ECO:0000256" key="3">
    <source>
        <dbReference type="ARBA" id="ARBA00012128"/>
    </source>
</evidence>
<dbReference type="EMBL" id="JWIR02000032">
    <property type="protein sequence ID" value="KKB40212.1"/>
    <property type="molecule type" value="Genomic_DNA"/>
</dbReference>
<proteinExistence type="inferred from homology"/>
<feature type="domain" description="Aminoglycoside phosphotransferase" evidence="8">
    <location>
        <begin position="36"/>
        <end position="268"/>
    </location>
</feature>
<dbReference type="InterPro" id="IPR002575">
    <property type="entry name" value="Aminoglycoside_PTrfase"/>
</dbReference>
<dbReference type="Gene3D" id="3.90.1200.10">
    <property type="match status" value="1"/>
</dbReference>
<keyword evidence="6 9" id="KW-0418">Kinase</keyword>
<comment type="similarity">
    <text evidence="1">Belongs to the methylthioribose kinase family.</text>
</comment>
<evidence type="ECO:0000313" key="9">
    <source>
        <dbReference type="EMBL" id="KKB40212.1"/>
    </source>
</evidence>
<dbReference type="Gene3D" id="3.30.200.20">
    <property type="entry name" value="Phosphorylase Kinase, domain 1"/>
    <property type="match status" value="1"/>
</dbReference>
<comment type="caution">
    <text evidence="9">The sequence shown here is derived from an EMBL/GenBank/DDBJ whole genome shotgun (WGS) entry which is preliminary data.</text>
</comment>
<sequence length="390" mass="45053">MQVNQAEDRKQYRFLDEEAIRQYVKTAGLFQGQVAIEEVSDGKINHVYRLAGDGKTMIFKQAVPYARVVGESMPLPLDRVRVEAEVLKEYYRILPGSVPEVYHLDEELAVIVMEDMFPMQMGRTALINGTETARFASDAGAFSAKTVFYTSDFYMDTAAKKELNASLTNTGMRKLTEELHFDWPFNFHETSHFEEGMRNDVLFLSQDQRLRLEVAKLKHKYMTKADALLHSDLHSGAVFMSEEKTVIFDAEFACFGPFGFDIGQFIANLFLNGIGLPQFSAKRYEQAREAWYSFVDTFSTLWKTESNEHYTQLDGYLTHVLDEIFTDAMGYAGCELVRRAISIAQIPDLNIEEDERERMERRKKVMELGRHLILERHHIHSLEELKGWFI</sequence>
<dbReference type="GO" id="GO:0009086">
    <property type="term" value="P:methionine biosynthetic process"/>
    <property type="evidence" value="ECO:0007669"/>
    <property type="project" value="InterPro"/>
</dbReference>
<dbReference type="Proteomes" id="UP000031563">
    <property type="component" value="Unassembled WGS sequence"/>
</dbReference>
<reference evidence="9" key="1">
    <citation type="submission" date="2015-02" db="EMBL/GenBank/DDBJ databases">
        <title>Genome Assembly of Bacillaceae bacterium MTCC 8252.</title>
        <authorList>
            <person name="Verma A."/>
            <person name="Khatri I."/>
            <person name="Mual P."/>
            <person name="Subramanian S."/>
            <person name="Krishnamurthi S."/>
        </authorList>
    </citation>
    <scope>NUCLEOTIDE SEQUENCE [LARGE SCALE GENOMIC DNA]</scope>
    <source>
        <strain evidence="9">MTCC 8252</strain>
    </source>
</reference>
<protein>
    <recommendedName>
        <fullName evidence="3">S-methyl-5-thioribose kinase</fullName>
        <ecNumber evidence="3">2.7.1.100</ecNumber>
    </recommendedName>
</protein>
<dbReference type="AlphaFoldDB" id="A0A0F5I500"/>
<dbReference type="STRING" id="1221996.QY95_01845"/>
<dbReference type="PANTHER" id="PTHR34273">
    <property type="entry name" value="METHYLTHIORIBOSE KINASE"/>
    <property type="match status" value="1"/>
</dbReference>
<dbReference type="InterPro" id="IPR009212">
    <property type="entry name" value="Methylthioribose_kinase"/>
</dbReference>
<keyword evidence="5" id="KW-0547">Nucleotide-binding</keyword>
<dbReference type="GO" id="GO:0046522">
    <property type="term" value="F:S-methyl-5-thioribose kinase activity"/>
    <property type="evidence" value="ECO:0007669"/>
    <property type="project" value="UniProtKB-EC"/>
</dbReference>
<keyword evidence="7" id="KW-0067">ATP-binding</keyword>